<sequence length="104" mass="12069">MVNRSFFFRPKLSGSPRIETNESQLYGLILQKNMVSSAKSRWFRWGLPLDTLIPSSLPLTCAFWQRPERTSLQRMKMYGDRGSPYLMPLCGWTDPWAAPLTRKA</sequence>
<evidence type="ECO:0000313" key="2">
    <source>
        <dbReference type="Proteomes" id="UP000467841"/>
    </source>
</evidence>
<keyword evidence="2" id="KW-1185">Reference proteome</keyword>
<dbReference type="Proteomes" id="UP000467841">
    <property type="component" value="Unassembled WGS sequence"/>
</dbReference>
<name>A0A6D2JQX0_9BRAS</name>
<evidence type="ECO:0000313" key="1">
    <source>
        <dbReference type="EMBL" id="CAA7044063.1"/>
    </source>
</evidence>
<organism evidence="1 2">
    <name type="scientific">Microthlaspi erraticum</name>
    <dbReference type="NCBI Taxonomy" id="1685480"/>
    <lineage>
        <taxon>Eukaryota</taxon>
        <taxon>Viridiplantae</taxon>
        <taxon>Streptophyta</taxon>
        <taxon>Embryophyta</taxon>
        <taxon>Tracheophyta</taxon>
        <taxon>Spermatophyta</taxon>
        <taxon>Magnoliopsida</taxon>
        <taxon>eudicotyledons</taxon>
        <taxon>Gunneridae</taxon>
        <taxon>Pentapetalae</taxon>
        <taxon>rosids</taxon>
        <taxon>malvids</taxon>
        <taxon>Brassicales</taxon>
        <taxon>Brassicaceae</taxon>
        <taxon>Coluteocarpeae</taxon>
        <taxon>Microthlaspi</taxon>
    </lineage>
</organism>
<protein>
    <submittedName>
        <fullName evidence="1">Uncharacterized protein</fullName>
    </submittedName>
</protein>
<accession>A0A6D2JQX0</accession>
<dbReference type="AlphaFoldDB" id="A0A6D2JQX0"/>
<reference evidence="1" key="1">
    <citation type="submission" date="2020-01" db="EMBL/GenBank/DDBJ databases">
        <authorList>
            <person name="Mishra B."/>
        </authorList>
    </citation>
    <scope>NUCLEOTIDE SEQUENCE [LARGE SCALE GENOMIC DNA]</scope>
</reference>
<gene>
    <name evidence="1" type="ORF">MERR_LOCUS31298</name>
</gene>
<comment type="caution">
    <text evidence="1">The sequence shown here is derived from an EMBL/GenBank/DDBJ whole genome shotgun (WGS) entry which is preliminary data.</text>
</comment>
<dbReference type="EMBL" id="CACVBM020001292">
    <property type="protein sequence ID" value="CAA7044063.1"/>
    <property type="molecule type" value="Genomic_DNA"/>
</dbReference>
<proteinExistence type="predicted"/>